<protein>
    <submittedName>
        <fullName evidence="2 4">Uncharacterized protein</fullName>
    </submittedName>
</protein>
<feature type="compositionally biased region" description="Gly residues" evidence="1">
    <location>
        <begin position="109"/>
        <end position="120"/>
    </location>
</feature>
<feature type="compositionally biased region" description="Basic residues" evidence="1">
    <location>
        <begin position="96"/>
        <end position="105"/>
    </location>
</feature>
<proteinExistence type="predicted"/>
<evidence type="ECO:0000256" key="1">
    <source>
        <dbReference type="SAM" id="MobiDB-lite"/>
    </source>
</evidence>
<feature type="region of interest" description="Disordered" evidence="1">
    <location>
        <begin position="89"/>
        <end position="121"/>
    </location>
</feature>
<reference evidence="4" key="2">
    <citation type="submission" date="2020-10" db="UniProtKB">
        <authorList>
            <consortium name="WormBaseParasite"/>
        </authorList>
    </citation>
    <scope>IDENTIFICATION</scope>
</reference>
<dbReference type="Proteomes" id="UP000492820">
    <property type="component" value="Unassembled WGS sequence"/>
</dbReference>
<accession>U6FVK8</accession>
<dbReference type="WBParaSite" id="EgrG_002002000">
    <property type="protein sequence ID" value="EgrG_002002000"/>
    <property type="gene ID" value="EgrG_002002000"/>
</dbReference>
<organism evidence="2">
    <name type="scientific">Echinococcus granulosus</name>
    <name type="common">Hydatid tapeworm</name>
    <dbReference type="NCBI Taxonomy" id="6210"/>
    <lineage>
        <taxon>Eukaryota</taxon>
        <taxon>Metazoa</taxon>
        <taxon>Spiralia</taxon>
        <taxon>Lophotrochozoa</taxon>
        <taxon>Platyhelminthes</taxon>
        <taxon>Cestoda</taxon>
        <taxon>Eucestoda</taxon>
        <taxon>Cyclophyllidea</taxon>
        <taxon>Taeniidae</taxon>
        <taxon>Echinococcus</taxon>
        <taxon>Echinococcus granulosus group</taxon>
    </lineage>
</organism>
<dbReference type="AlphaFoldDB" id="U6FVK8"/>
<gene>
    <name evidence="2" type="ORF">EgrG_002002000</name>
</gene>
<reference evidence="2 3" key="1">
    <citation type="journal article" date="2013" name="Nature">
        <title>The genomes of four tapeworm species reveal adaptations to parasitism.</title>
        <authorList>
            <person name="Tsai I.J."/>
            <person name="Zarowiecki M."/>
            <person name="Holroyd N."/>
            <person name="Garciarrubio A."/>
            <person name="Sanchez-Flores A."/>
            <person name="Brooks K.L."/>
            <person name="Tracey A."/>
            <person name="Bobes R.J."/>
            <person name="Fragoso G."/>
            <person name="Sciutto E."/>
            <person name="Aslett M."/>
            <person name="Beasley H."/>
            <person name="Bennett H.M."/>
            <person name="Cai J."/>
            <person name="Camicia F."/>
            <person name="Clark R."/>
            <person name="Cucher M."/>
            <person name="De Silva N."/>
            <person name="Day T.A."/>
            <person name="Deplazes P."/>
            <person name="Estrada K."/>
            <person name="Fernandez C."/>
            <person name="Holland P.W."/>
            <person name="Hou J."/>
            <person name="Hu S."/>
            <person name="Huckvale T."/>
            <person name="Hung S.S."/>
            <person name="Kamenetzky L."/>
            <person name="Keane J.A."/>
            <person name="Kiss F."/>
            <person name="Koziol U."/>
            <person name="Lambert O."/>
            <person name="Liu K."/>
            <person name="Luo X."/>
            <person name="Luo Y."/>
            <person name="Macchiaroli N."/>
            <person name="Nichol S."/>
            <person name="Paps J."/>
            <person name="Parkinson J."/>
            <person name="Pouchkina-Stantcheva N."/>
            <person name="Riddiford N."/>
            <person name="Rosenzvit M."/>
            <person name="Salinas G."/>
            <person name="Wasmuth J.D."/>
            <person name="Zamanian M."/>
            <person name="Zheng Y."/>
            <person name="Cai X."/>
            <person name="Soberon X."/>
            <person name="Olson P.D."/>
            <person name="Laclette J.P."/>
            <person name="Brehm K."/>
            <person name="Berriman M."/>
            <person name="Garciarrubio A."/>
            <person name="Bobes R.J."/>
            <person name="Fragoso G."/>
            <person name="Sanchez-Flores A."/>
            <person name="Estrada K."/>
            <person name="Cevallos M.A."/>
            <person name="Morett E."/>
            <person name="Gonzalez V."/>
            <person name="Portillo T."/>
            <person name="Ochoa-Leyva A."/>
            <person name="Jose M.V."/>
            <person name="Sciutto E."/>
            <person name="Landa A."/>
            <person name="Jimenez L."/>
            <person name="Valdes V."/>
            <person name="Carrero J.C."/>
            <person name="Larralde C."/>
            <person name="Morales-Montor J."/>
            <person name="Limon-Lason J."/>
            <person name="Soberon X."/>
            <person name="Laclette J.P."/>
        </authorList>
    </citation>
    <scope>NUCLEOTIDE SEQUENCE [LARGE SCALE GENOMIC DNA]</scope>
</reference>
<evidence type="ECO:0000313" key="3">
    <source>
        <dbReference type="Proteomes" id="UP000492820"/>
    </source>
</evidence>
<sequence>MLVEFSESLIRQLRSHWTWSSATIWTCGNGDFPRSSEARLTPCSRHKEIHLHTAFTGFSDPLPPPRHPSLRSLLHPPCGWAPQTGHLQISALPRHPTPRRQRRDARRMQGGGGGGGGGGEDTPDWSVTACCGLVVLMVTTYEHGVHHLHHTFIYSVKRSFNFPQALFIRVGSSNVHNYSL</sequence>
<evidence type="ECO:0000313" key="4">
    <source>
        <dbReference type="WBParaSite" id="EgrG_002002000"/>
    </source>
</evidence>
<evidence type="ECO:0000313" key="2">
    <source>
        <dbReference type="EMBL" id="CDI70188.1"/>
    </source>
</evidence>
<name>U6FVK8_ECHGR</name>
<dbReference type="EMBL" id="CBLN010003923">
    <property type="protein sequence ID" value="CDI70188.1"/>
    <property type="molecule type" value="Genomic_DNA"/>
</dbReference>